<proteinExistence type="predicted"/>
<name>A0ACB8ERR9_9SAUR</name>
<evidence type="ECO:0000313" key="2">
    <source>
        <dbReference type="Proteomes" id="UP000827872"/>
    </source>
</evidence>
<dbReference type="EMBL" id="CM037620">
    <property type="protein sequence ID" value="KAH7995213.1"/>
    <property type="molecule type" value="Genomic_DNA"/>
</dbReference>
<comment type="caution">
    <text evidence="1">The sequence shown here is derived from an EMBL/GenBank/DDBJ whole genome shotgun (WGS) entry which is preliminary data.</text>
</comment>
<accession>A0ACB8ERR9</accession>
<gene>
    <name evidence="1" type="ORF">K3G42_022926</name>
</gene>
<evidence type="ECO:0000313" key="1">
    <source>
        <dbReference type="EMBL" id="KAH7995213.1"/>
    </source>
</evidence>
<sequence>MKLTHPLLLLSLLAAAAAEFNGHKAPGLRRRSDSAVKLCGPDFIRAIHFNCGASRSKKRSESQAAEERLHPGFVLPISYEGMEDPKERSSFDFSKREIEDEIWQYISELINDIGLVMGYLTEYCVQEESVKTINC</sequence>
<dbReference type="Proteomes" id="UP000827872">
    <property type="component" value="Linkage Group LG07"/>
</dbReference>
<keyword evidence="2" id="KW-1185">Reference proteome</keyword>
<protein>
    <submittedName>
        <fullName evidence="1">Uncharacterized protein</fullName>
    </submittedName>
</protein>
<organism evidence="1 2">
    <name type="scientific">Sphaerodactylus townsendi</name>
    <dbReference type="NCBI Taxonomy" id="933632"/>
    <lineage>
        <taxon>Eukaryota</taxon>
        <taxon>Metazoa</taxon>
        <taxon>Chordata</taxon>
        <taxon>Craniata</taxon>
        <taxon>Vertebrata</taxon>
        <taxon>Euteleostomi</taxon>
        <taxon>Lepidosauria</taxon>
        <taxon>Squamata</taxon>
        <taxon>Bifurcata</taxon>
        <taxon>Gekkota</taxon>
        <taxon>Sphaerodactylidae</taxon>
        <taxon>Sphaerodactylus</taxon>
    </lineage>
</organism>
<reference evidence="1" key="1">
    <citation type="submission" date="2021-08" db="EMBL/GenBank/DDBJ databases">
        <title>The first chromosome-level gecko genome reveals the dynamic sex chromosomes of Neotropical dwarf geckos (Sphaerodactylidae: Sphaerodactylus).</title>
        <authorList>
            <person name="Pinto B.J."/>
            <person name="Keating S.E."/>
            <person name="Gamble T."/>
        </authorList>
    </citation>
    <scope>NUCLEOTIDE SEQUENCE</scope>
    <source>
        <strain evidence="1">TG3544</strain>
    </source>
</reference>